<dbReference type="KEGG" id="tam:Theam_1703"/>
<reference evidence="1" key="1">
    <citation type="submission" date="2011-01" db="EMBL/GenBank/DDBJ databases">
        <title>Complete sequence of chromosome of Thermovibrio ammonificans HB-1.</title>
        <authorList>
            <consortium name="US DOE Joint Genome Institute"/>
            <person name="Lucas S."/>
            <person name="Copeland A."/>
            <person name="Lapidus A."/>
            <person name="Cheng J.-F."/>
            <person name="Goodwin L."/>
            <person name="Pitluck S."/>
            <person name="Davenport K."/>
            <person name="Detter J.C."/>
            <person name="Han C."/>
            <person name="Tapia R."/>
            <person name="Land M."/>
            <person name="Hauser L."/>
            <person name="Kyrpides N."/>
            <person name="Ivanova N."/>
            <person name="Ovchinnikova G."/>
            <person name="Vetriani C."/>
            <person name="Woyke T."/>
        </authorList>
    </citation>
    <scope>NUCLEOTIDE SEQUENCE [LARGE SCALE GENOMIC DNA]</scope>
    <source>
        <strain evidence="1">HB-1</strain>
    </source>
</reference>
<dbReference type="RefSeq" id="WP_013538444.1">
    <property type="nucleotide sequence ID" value="NC_014926.1"/>
</dbReference>
<dbReference type="AlphaFoldDB" id="E8T5T3"/>
<accession>E8T5T3</accession>
<keyword evidence="2" id="KW-1185">Reference proteome</keyword>
<evidence type="ECO:0000313" key="1">
    <source>
        <dbReference type="EMBL" id="ADU97659.1"/>
    </source>
</evidence>
<gene>
    <name evidence="1" type="ordered locus">Theam_1703</name>
</gene>
<sequence length="102" mass="11986">MKRKDVYFRSVLLDTIERLAKHSPEADLMRKLMSILIYGESDSDPKEIARKLGLETVDLHCWIDKWNEQWADGLVKGEVKNLEREKFDEVCRKLSSRSKECS</sequence>
<evidence type="ECO:0000313" key="2">
    <source>
        <dbReference type="Proteomes" id="UP000006362"/>
    </source>
</evidence>
<dbReference type="HOGENOM" id="CLU_2276131_0_0_0"/>
<dbReference type="EMBL" id="CP002444">
    <property type="protein sequence ID" value="ADU97659.1"/>
    <property type="molecule type" value="Genomic_DNA"/>
</dbReference>
<name>E8T5T3_THEA1</name>
<protein>
    <submittedName>
        <fullName evidence="1">Uncharacterized protein</fullName>
    </submittedName>
</protein>
<organism evidence="1 2">
    <name type="scientific">Thermovibrio ammonificans (strain DSM 15698 / JCM 12110 / HB-1)</name>
    <dbReference type="NCBI Taxonomy" id="648996"/>
    <lineage>
        <taxon>Bacteria</taxon>
        <taxon>Pseudomonadati</taxon>
        <taxon>Aquificota</taxon>
        <taxon>Aquificia</taxon>
        <taxon>Desulfurobacteriales</taxon>
        <taxon>Desulfurobacteriaceae</taxon>
        <taxon>Thermovibrio</taxon>
    </lineage>
</organism>
<dbReference type="Proteomes" id="UP000006362">
    <property type="component" value="Chromosome"/>
</dbReference>
<proteinExistence type="predicted"/>